<gene>
    <name evidence="1" type="ORF">CMV_026009</name>
</gene>
<sequence length="84" mass="9446">MSNSGGIIGRGPTRRGTMRFWRSREACLFGTRKKSSCKFSRLTRLSSSSVRLVAAKPLRSREQTRAISSAMRSYKFGKLELGLM</sequence>
<accession>A0A8J4QD71</accession>
<dbReference type="Proteomes" id="UP000737018">
    <property type="component" value="Unassembled WGS sequence"/>
</dbReference>
<dbReference type="EMBL" id="JRKL02007263">
    <property type="protein sequence ID" value="KAF3947930.1"/>
    <property type="molecule type" value="Genomic_DNA"/>
</dbReference>
<reference evidence="1" key="1">
    <citation type="submission" date="2020-03" db="EMBL/GenBank/DDBJ databases">
        <title>Castanea mollissima Vanexum genome sequencing.</title>
        <authorList>
            <person name="Staton M."/>
        </authorList>
    </citation>
    <scope>NUCLEOTIDE SEQUENCE</scope>
    <source>
        <tissue evidence="1">Leaf</tissue>
    </source>
</reference>
<evidence type="ECO:0000313" key="1">
    <source>
        <dbReference type="EMBL" id="KAF3947930.1"/>
    </source>
</evidence>
<proteinExistence type="predicted"/>
<keyword evidence="2" id="KW-1185">Reference proteome</keyword>
<dbReference type="AlphaFoldDB" id="A0A8J4QD71"/>
<comment type="caution">
    <text evidence="1">The sequence shown here is derived from an EMBL/GenBank/DDBJ whole genome shotgun (WGS) entry which is preliminary data.</text>
</comment>
<evidence type="ECO:0000313" key="2">
    <source>
        <dbReference type="Proteomes" id="UP000737018"/>
    </source>
</evidence>
<protein>
    <submittedName>
        <fullName evidence="1">Uncharacterized protein</fullName>
    </submittedName>
</protein>
<name>A0A8J4QD71_9ROSI</name>
<organism evidence="1 2">
    <name type="scientific">Castanea mollissima</name>
    <name type="common">Chinese chestnut</name>
    <dbReference type="NCBI Taxonomy" id="60419"/>
    <lineage>
        <taxon>Eukaryota</taxon>
        <taxon>Viridiplantae</taxon>
        <taxon>Streptophyta</taxon>
        <taxon>Embryophyta</taxon>
        <taxon>Tracheophyta</taxon>
        <taxon>Spermatophyta</taxon>
        <taxon>Magnoliopsida</taxon>
        <taxon>eudicotyledons</taxon>
        <taxon>Gunneridae</taxon>
        <taxon>Pentapetalae</taxon>
        <taxon>rosids</taxon>
        <taxon>fabids</taxon>
        <taxon>Fagales</taxon>
        <taxon>Fagaceae</taxon>
        <taxon>Castanea</taxon>
    </lineage>
</organism>